<reference evidence="2" key="1">
    <citation type="submission" date="2015-06" db="UniProtKB">
        <authorList>
            <consortium name="EnsemblPlants"/>
        </authorList>
    </citation>
    <scope>IDENTIFICATION</scope>
</reference>
<feature type="region of interest" description="Disordered" evidence="1">
    <location>
        <begin position="419"/>
        <end position="514"/>
    </location>
</feature>
<dbReference type="PANTHER" id="PTHR33157:SF8">
    <property type="entry name" value="OS11G0485000 PROTEIN"/>
    <property type="match status" value="1"/>
</dbReference>
<dbReference type="InterPro" id="IPR039266">
    <property type="entry name" value="EN-1/SPM"/>
</dbReference>
<feature type="compositionally biased region" description="Acidic residues" evidence="1">
    <location>
        <begin position="493"/>
        <end position="514"/>
    </location>
</feature>
<feature type="region of interest" description="Disordered" evidence="1">
    <location>
        <begin position="360"/>
        <end position="379"/>
    </location>
</feature>
<organism evidence="2">
    <name type="scientific">Aegilops tauschii</name>
    <name type="common">Tausch's goatgrass</name>
    <name type="synonym">Aegilops squarrosa</name>
    <dbReference type="NCBI Taxonomy" id="37682"/>
    <lineage>
        <taxon>Eukaryota</taxon>
        <taxon>Viridiplantae</taxon>
        <taxon>Streptophyta</taxon>
        <taxon>Embryophyta</taxon>
        <taxon>Tracheophyta</taxon>
        <taxon>Spermatophyta</taxon>
        <taxon>Magnoliopsida</taxon>
        <taxon>Liliopsida</taxon>
        <taxon>Poales</taxon>
        <taxon>Poaceae</taxon>
        <taxon>BOP clade</taxon>
        <taxon>Pooideae</taxon>
        <taxon>Triticodae</taxon>
        <taxon>Triticeae</taxon>
        <taxon>Triticinae</taxon>
        <taxon>Aegilops</taxon>
    </lineage>
</organism>
<evidence type="ECO:0000313" key="2">
    <source>
        <dbReference type="EnsemblPlants" id="EMT13387"/>
    </source>
</evidence>
<name>N1QY21_AEGTA</name>
<dbReference type="GO" id="GO:0032196">
    <property type="term" value="P:transposition"/>
    <property type="evidence" value="ECO:0007669"/>
    <property type="project" value="InterPro"/>
</dbReference>
<dbReference type="EnsemblPlants" id="EMT13387">
    <property type="protein sequence ID" value="EMT13387"/>
    <property type="gene ID" value="F775_23553"/>
</dbReference>
<dbReference type="PANTHER" id="PTHR33157">
    <property type="entry name" value="AUTONOMOUS TRANSPOSABLE ELEMENT EN-1 MOSAIC PROTEIN-RELATED"/>
    <property type="match status" value="1"/>
</dbReference>
<protein>
    <submittedName>
        <fullName evidence="2">Uncharacterized protein</fullName>
    </submittedName>
</protein>
<accession>N1QY21</accession>
<feature type="compositionally biased region" description="Low complexity" evidence="1">
    <location>
        <begin position="1"/>
        <end position="18"/>
    </location>
</feature>
<proteinExistence type="predicted"/>
<evidence type="ECO:0000256" key="1">
    <source>
        <dbReference type="SAM" id="MobiDB-lite"/>
    </source>
</evidence>
<dbReference type="ExpressionAtlas" id="N1QY21">
    <property type="expression patterns" value="baseline"/>
</dbReference>
<feature type="compositionally biased region" description="Basic and acidic residues" evidence="1">
    <location>
        <begin position="480"/>
        <end position="492"/>
    </location>
</feature>
<sequence length="514" mass="58248">MARSNRSSSSASVGNNGSTRPTAQAKKPRTPRTRTSAGLRLEEIDRPLIVPVGMAWERHPYSARDPSTVLGALVRQMYPPPIGPKNDQKPVLCWEDYKWSPGPEVRTAASKIVEEFWWRFKCDPSEQEKADGVLEENLSRKVKQMLHEEKAAAIKILKKKGQLPTELTEEDEDGNRWPTKEALISAKRVDFGTDVGWRLLCEHWSSTEFRGLSLTNKRNRVFHYSGARNVCRHASISGTIFIKHLSAYYLIRKFHLHWMMCHALEMQKLKTGKDPRISGAWLHTHKLHRGTDEEQICSQRTADHWEDFDKAMKNAHGENWEEEHPDLDGQIMYEAAGRMPHGRLGIGNELFSKAEKAKFKSKRAMASQPVQSAKEERLERENKHLKQEIKRLRGIELVVQSLAEKGGVDFDGIMQSAADDLSPSYSEGGFQRGRGDVPQHQTEKGMGSRTGGSTSQGNDDEDDYYGNGGYDNYGEGDLYGDEHYDHYGHGEYDDYGDEDDYGYGGGDGDDDDWL</sequence>
<feature type="region of interest" description="Disordered" evidence="1">
    <location>
        <begin position="1"/>
        <end position="37"/>
    </location>
</feature>
<dbReference type="AlphaFoldDB" id="N1QY21"/>
<feature type="compositionally biased region" description="Basic and acidic residues" evidence="1">
    <location>
        <begin position="433"/>
        <end position="443"/>
    </location>
</feature>